<dbReference type="Proteomes" id="UP001161916">
    <property type="component" value="Unassembled WGS sequence"/>
</dbReference>
<gene>
    <name evidence="1" type="ORF">OB951_00190</name>
</gene>
<dbReference type="RefSeq" id="WP_281105244.1">
    <property type="nucleotide sequence ID" value="NZ_JAOPMH010000001.1"/>
</dbReference>
<dbReference type="EMBL" id="JAOPMH010000001">
    <property type="protein sequence ID" value="MDH7889049.1"/>
    <property type="molecule type" value="Genomic_DNA"/>
</dbReference>
<proteinExistence type="predicted"/>
<protein>
    <submittedName>
        <fullName evidence="1">Uncharacterized protein</fullName>
    </submittedName>
</protein>
<sequence>MNTEKWTASRVLVIKYDRDGRYHERLFRQTVLNNAFPVYIDPAGDRFERTILTTYPKAYPIPDDATLYRWVLRDGTVVTTTKAFPQSDYAILHTFDKRYMFIPLSNVAYITEEGV</sequence>
<accession>A0AA43P507</accession>
<evidence type="ECO:0000313" key="1">
    <source>
        <dbReference type="EMBL" id="MDH7889049.1"/>
    </source>
</evidence>
<organism evidence="1 2">
    <name type="scientific">Bifidobacterium catenulatum subsp. kashiwanohense</name>
    <dbReference type="NCBI Taxonomy" id="630129"/>
    <lineage>
        <taxon>Bacteria</taxon>
        <taxon>Bacillati</taxon>
        <taxon>Actinomycetota</taxon>
        <taxon>Actinomycetes</taxon>
        <taxon>Bifidobacteriales</taxon>
        <taxon>Bifidobacteriaceae</taxon>
        <taxon>Bifidobacterium</taxon>
    </lineage>
</organism>
<comment type="caution">
    <text evidence="1">The sequence shown here is derived from an EMBL/GenBank/DDBJ whole genome shotgun (WGS) entry which is preliminary data.</text>
</comment>
<evidence type="ECO:0000313" key="2">
    <source>
        <dbReference type="Proteomes" id="UP001161916"/>
    </source>
</evidence>
<reference evidence="1" key="2">
    <citation type="journal article" date="2023" name="Gut Microbes">
        <title>Characterization of Bifidobacterium kashiwanohense that utilizes both milk- and plant-derived oligosaccharides.</title>
        <authorList>
            <person name="Orihara K."/>
            <person name="Yahagi K."/>
            <person name="Saito Y."/>
            <person name="Watanabe Y."/>
            <person name="Sasai T."/>
            <person name="Hara T."/>
            <person name="Tsukuda N."/>
            <person name="Oki K."/>
            <person name="Fujimoto J."/>
            <person name="Matsuki T."/>
        </authorList>
    </citation>
    <scope>NUCLEOTIDE SEQUENCE</scope>
    <source>
        <strain evidence="1">YIT 13062</strain>
    </source>
</reference>
<name>A0AA43P507_9BIFI</name>
<dbReference type="AlphaFoldDB" id="A0AA43P507"/>
<reference evidence="1" key="1">
    <citation type="submission" date="2022-09" db="EMBL/GenBank/DDBJ databases">
        <authorList>
            <person name="Orihara K."/>
        </authorList>
    </citation>
    <scope>NUCLEOTIDE SEQUENCE</scope>
    <source>
        <strain evidence="1">YIT 13062</strain>
    </source>
</reference>